<reference evidence="2 3" key="1">
    <citation type="journal article" date="2021" name="Elife">
        <title>Chloroplast acquisition without the gene transfer in kleptoplastic sea slugs, Plakobranchus ocellatus.</title>
        <authorList>
            <person name="Maeda T."/>
            <person name="Takahashi S."/>
            <person name="Yoshida T."/>
            <person name="Shimamura S."/>
            <person name="Takaki Y."/>
            <person name="Nagai Y."/>
            <person name="Toyoda A."/>
            <person name="Suzuki Y."/>
            <person name="Arimoto A."/>
            <person name="Ishii H."/>
            <person name="Satoh N."/>
            <person name="Nishiyama T."/>
            <person name="Hasebe M."/>
            <person name="Maruyama T."/>
            <person name="Minagawa J."/>
            <person name="Obokata J."/>
            <person name="Shigenobu S."/>
        </authorList>
    </citation>
    <scope>NUCLEOTIDE SEQUENCE [LARGE SCALE GENOMIC DNA]</scope>
</reference>
<dbReference type="AlphaFoldDB" id="A0AAV4CX21"/>
<keyword evidence="3" id="KW-1185">Reference proteome</keyword>
<gene>
    <name evidence="2" type="ORF">PoB_006294300</name>
</gene>
<evidence type="ECO:0008006" key="4">
    <source>
        <dbReference type="Google" id="ProtNLM"/>
    </source>
</evidence>
<evidence type="ECO:0000256" key="1">
    <source>
        <dbReference type="SAM" id="Coils"/>
    </source>
</evidence>
<feature type="coiled-coil region" evidence="1">
    <location>
        <begin position="159"/>
        <end position="188"/>
    </location>
</feature>
<proteinExistence type="predicted"/>
<accession>A0AAV4CX21</accession>
<dbReference type="EMBL" id="BLXT01007068">
    <property type="protein sequence ID" value="GFO36438.1"/>
    <property type="molecule type" value="Genomic_DNA"/>
</dbReference>
<protein>
    <recommendedName>
        <fullName evidence="4">BZIP domain-containing protein</fullName>
    </recommendedName>
</protein>
<organism evidence="2 3">
    <name type="scientific">Plakobranchus ocellatus</name>
    <dbReference type="NCBI Taxonomy" id="259542"/>
    <lineage>
        <taxon>Eukaryota</taxon>
        <taxon>Metazoa</taxon>
        <taxon>Spiralia</taxon>
        <taxon>Lophotrochozoa</taxon>
        <taxon>Mollusca</taxon>
        <taxon>Gastropoda</taxon>
        <taxon>Heterobranchia</taxon>
        <taxon>Euthyneura</taxon>
        <taxon>Panpulmonata</taxon>
        <taxon>Sacoglossa</taxon>
        <taxon>Placobranchoidea</taxon>
        <taxon>Plakobranchidae</taxon>
        <taxon>Plakobranchus</taxon>
    </lineage>
</organism>
<dbReference type="Proteomes" id="UP000735302">
    <property type="component" value="Unassembled WGS sequence"/>
</dbReference>
<evidence type="ECO:0000313" key="3">
    <source>
        <dbReference type="Proteomes" id="UP000735302"/>
    </source>
</evidence>
<name>A0AAV4CX21_9GAST</name>
<keyword evidence="1" id="KW-0175">Coiled coil</keyword>
<comment type="caution">
    <text evidence="2">The sequence shown here is derived from an EMBL/GenBank/DDBJ whole genome shotgun (WGS) entry which is preliminary data.</text>
</comment>
<evidence type="ECO:0000313" key="2">
    <source>
        <dbReference type="EMBL" id="GFO36438.1"/>
    </source>
</evidence>
<sequence length="216" mass="24245">MAFERKAHQAFIQAGTVLLAKMPLSNTAMKAFTSLDPEIRGTTTSMLFMNKFLEVLPGLQEKEDVFKEEVKMFQHDKSLKQIHVTRIDEWWRQVETADSGNAAPVKVLGSVDAIQVETAGSGNAAEVNILGSGDAAEVNLPPKEKPKPKKQLLSNAEKCKAFRERLKLDEERNKLAKEKKKLDNLSYRLSLISELKEIAKQKAALQCSRHIELRDS</sequence>